<gene>
    <name evidence="8" type="ordered locus">Tint_1935</name>
</gene>
<feature type="compositionally biased region" description="Low complexity" evidence="6">
    <location>
        <begin position="117"/>
        <end position="133"/>
    </location>
</feature>
<proteinExistence type="inferred from homology"/>
<evidence type="ECO:0000256" key="6">
    <source>
        <dbReference type="SAM" id="MobiDB-lite"/>
    </source>
</evidence>
<keyword evidence="3 7" id="KW-0812">Transmembrane</keyword>
<evidence type="ECO:0000256" key="4">
    <source>
        <dbReference type="ARBA" id="ARBA00022989"/>
    </source>
</evidence>
<sequence length="469" mass="48129">MTEAIQDDKPLDESLLNQDLNGAAAPKKGGALSIKGTPREGGARLSRNFKKIAFVGGSVVVGGMVIGILTAGNKSQPAESSGTTAMVGQTSPDVAAMQRAAQQHLGGPVAASSDPTGNAASAPVGAASSPGAPLNHVNNPGAALHASGEPPQLTPAQKYRRWLIEQHYKELEGAILADQTAHLAKTSAGSVGMLSGIQSGAAAPSQADALRKLTALAATPQSAADPNLQKALAALQGASGLAGVDQSPQAQNKAFLAAQDDKTSNGYLDAAAQPPISNHELFAGAVIPAVMLTGIDSDLPGTITAQVRQTVYDSLNPTVVLIPQGTRIIGEYSSDVAYGQSRVLVAWNRLIFPNGAMMDLKGMSGTDGEGQAGFHDQVDNHYMRIFGSAVLMSMLGVGAQLSQPQNAGALNTPSASQQAASALAQQMDNVGTNLLNKNLSIQPTLTIRPGYAFNVLVNRTMILPPYPGQ</sequence>
<feature type="transmembrane region" description="Helical" evidence="7">
    <location>
        <begin position="52"/>
        <end position="71"/>
    </location>
</feature>
<dbReference type="Pfam" id="PF03743">
    <property type="entry name" value="TrbI"/>
    <property type="match status" value="1"/>
</dbReference>
<feature type="region of interest" description="Disordered" evidence="6">
    <location>
        <begin position="99"/>
        <end position="153"/>
    </location>
</feature>
<comment type="subcellular location">
    <subcellularLocation>
        <location evidence="1">Membrane</location>
        <topology evidence="1">Single-pass membrane protein</topology>
    </subcellularLocation>
</comment>
<dbReference type="CDD" id="cd16429">
    <property type="entry name" value="VirB10"/>
    <property type="match status" value="1"/>
</dbReference>
<dbReference type="AlphaFoldDB" id="D5X2G5"/>
<keyword evidence="4 7" id="KW-1133">Transmembrane helix</keyword>
<dbReference type="BioCyc" id="TINT75379:TINT_RS09690-MONOMER"/>
<evidence type="ECO:0000313" key="8">
    <source>
        <dbReference type="EMBL" id="ADG31298.1"/>
    </source>
</evidence>
<keyword evidence="5 7" id="KW-0472">Membrane</keyword>
<evidence type="ECO:0000256" key="3">
    <source>
        <dbReference type="ARBA" id="ARBA00022692"/>
    </source>
</evidence>
<protein>
    <submittedName>
        <fullName evidence="8">Conjugation TrbI family protein</fullName>
    </submittedName>
</protein>
<accession>D5X2G5</accession>
<dbReference type="STRING" id="75379.Tint_1935"/>
<dbReference type="Gene3D" id="2.40.128.260">
    <property type="entry name" value="Type IV secretion system, VirB10/TraB/TrbI"/>
    <property type="match status" value="1"/>
</dbReference>
<dbReference type="InterPro" id="IPR042217">
    <property type="entry name" value="T4SS_VirB10/TrbI"/>
</dbReference>
<dbReference type="InterPro" id="IPR005498">
    <property type="entry name" value="T4SS_VirB10/TraB/TrbI"/>
</dbReference>
<dbReference type="EMBL" id="CP002021">
    <property type="protein sequence ID" value="ADG31298.1"/>
    <property type="molecule type" value="Genomic_DNA"/>
</dbReference>
<dbReference type="KEGG" id="tin:Tint_1935"/>
<evidence type="ECO:0000256" key="7">
    <source>
        <dbReference type="SAM" id="Phobius"/>
    </source>
</evidence>
<comment type="similarity">
    <text evidence="2">Belongs to the TrbI/VirB10 family.</text>
</comment>
<name>D5X2G5_THIK1</name>
<evidence type="ECO:0000256" key="2">
    <source>
        <dbReference type="ARBA" id="ARBA00010265"/>
    </source>
</evidence>
<evidence type="ECO:0000256" key="1">
    <source>
        <dbReference type="ARBA" id="ARBA00004167"/>
    </source>
</evidence>
<dbReference type="GO" id="GO:0016020">
    <property type="term" value="C:membrane"/>
    <property type="evidence" value="ECO:0007669"/>
    <property type="project" value="UniProtKB-SubCell"/>
</dbReference>
<evidence type="ECO:0000256" key="5">
    <source>
        <dbReference type="ARBA" id="ARBA00023136"/>
    </source>
</evidence>
<dbReference type="HOGENOM" id="CLU_042657_2_1_4"/>
<organism evidence="8">
    <name type="scientific">Thiomonas intermedia (strain K12)</name>
    <name type="common">Thiobacillus intermedius</name>
    <dbReference type="NCBI Taxonomy" id="75379"/>
    <lineage>
        <taxon>Bacteria</taxon>
        <taxon>Pseudomonadati</taxon>
        <taxon>Pseudomonadota</taxon>
        <taxon>Betaproteobacteria</taxon>
        <taxon>Burkholderiales</taxon>
        <taxon>Thiomonas</taxon>
    </lineage>
</organism>
<dbReference type="eggNOG" id="COG2948">
    <property type="taxonomic scope" value="Bacteria"/>
</dbReference>
<reference evidence="8" key="1">
    <citation type="submission" date="2010-04" db="EMBL/GenBank/DDBJ databases">
        <title>Complete sequence of Thiomonas intermedia K12.</title>
        <authorList>
            <consortium name="US DOE Joint Genome Institute"/>
            <person name="Lucas S."/>
            <person name="Copeland A."/>
            <person name="Lapidus A."/>
            <person name="Cheng J.-F."/>
            <person name="Bruce D."/>
            <person name="Goodwin L."/>
            <person name="Pitluck S."/>
            <person name="Davenport K."/>
            <person name="Detter J.C."/>
            <person name="Han C."/>
            <person name="Tapia R."/>
            <person name="Land M."/>
            <person name="Hauser L."/>
            <person name="Kyrpides N."/>
            <person name="Ovchinnikova G."/>
            <person name="Kerfeld C.A."/>
            <person name="Cannon G.C."/>
            <person name="Heinhorst S."/>
            <person name="Woyke T."/>
        </authorList>
    </citation>
    <scope>NUCLEOTIDE SEQUENCE [LARGE SCALE GENOMIC DNA]</scope>
    <source>
        <strain evidence="8">K12</strain>
    </source>
</reference>
<feature type="region of interest" description="Disordered" evidence="6">
    <location>
        <begin position="19"/>
        <end position="42"/>
    </location>
</feature>